<dbReference type="RefSeq" id="WP_183638335.1">
    <property type="nucleotide sequence ID" value="NZ_BAABLE010000001.1"/>
</dbReference>
<dbReference type="InterPro" id="IPR039420">
    <property type="entry name" value="WalR-like"/>
</dbReference>
<comment type="caution">
    <text evidence="3">The sequence shown here is derived from an EMBL/GenBank/DDBJ whole genome shotgun (WGS) entry which is preliminary data.</text>
</comment>
<dbReference type="PROSITE" id="PS00622">
    <property type="entry name" value="HTH_LUXR_1"/>
    <property type="match status" value="1"/>
</dbReference>
<proteinExistence type="predicted"/>
<dbReference type="SMART" id="SM00421">
    <property type="entry name" value="HTH_LUXR"/>
    <property type="match status" value="1"/>
</dbReference>
<name>A0A840BMY4_9RHOO</name>
<dbReference type="GO" id="GO:0003677">
    <property type="term" value="F:DNA binding"/>
    <property type="evidence" value="ECO:0007669"/>
    <property type="project" value="UniProtKB-KW"/>
</dbReference>
<dbReference type="EMBL" id="JACIET010000005">
    <property type="protein sequence ID" value="MBB4014881.1"/>
    <property type="molecule type" value="Genomic_DNA"/>
</dbReference>
<dbReference type="GO" id="GO:0006355">
    <property type="term" value="P:regulation of DNA-templated transcription"/>
    <property type="evidence" value="ECO:0007669"/>
    <property type="project" value="InterPro"/>
</dbReference>
<dbReference type="PANTHER" id="PTHR43214">
    <property type="entry name" value="TWO-COMPONENT RESPONSE REGULATOR"/>
    <property type="match status" value="1"/>
</dbReference>
<dbReference type="Pfam" id="PF00196">
    <property type="entry name" value="GerE"/>
    <property type="match status" value="1"/>
</dbReference>
<evidence type="ECO:0000313" key="4">
    <source>
        <dbReference type="Proteomes" id="UP000561045"/>
    </source>
</evidence>
<keyword evidence="4" id="KW-1185">Reference proteome</keyword>
<dbReference type="InterPro" id="IPR016032">
    <property type="entry name" value="Sig_transdc_resp-reg_C-effctor"/>
</dbReference>
<dbReference type="PANTHER" id="PTHR43214:SF37">
    <property type="entry name" value="TRANSCRIPTIONAL REGULATORY PROTEIN YDFI"/>
    <property type="match status" value="1"/>
</dbReference>
<dbReference type="PRINTS" id="PR00038">
    <property type="entry name" value="HTHLUXR"/>
</dbReference>
<dbReference type="InterPro" id="IPR000792">
    <property type="entry name" value="Tscrpt_reg_LuxR_C"/>
</dbReference>
<dbReference type="SUPFAM" id="SSF52172">
    <property type="entry name" value="CheY-like"/>
    <property type="match status" value="1"/>
</dbReference>
<organism evidence="3 4">
    <name type="scientific">Niveibacterium umoris</name>
    <dbReference type="NCBI Taxonomy" id="1193620"/>
    <lineage>
        <taxon>Bacteria</taxon>
        <taxon>Pseudomonadati</taxon>
        <taxon>Pseudomonadota</taxon>
        <taxon>Betaproteobacteria</taxon>
        <taxon>Rhodocyclales</taxon>
        <taxon>Rhodocyclaceae</taxon>
        <taxon>Niveibacterium</taxon>
    </lineage>
</organism>
<evidence type="ECO:0000259" key="2">
    <source>
        <dbReference type="PROSITE" id="PS50043"/>
    </source>
</evidence>
<evidence type="ECO:0000313" key="3">
    <source>
        <dbReference type="EMBL" id="MBB4014881.1"/>
    </source>
</evidence>
<reference evidence="3 4" key="1">
    <citation type="submission" date="2020-08" db="EMBL/GenBank/DDBJ databases">
        <title>Genomic Encyclopedia of Type Strains, Phase IV (KMG-IV): sequencing the most valuable type-strain genomes for metagenomic binning, comparative biology and taxonomic classification.</title>
        <authorList>
            <person name="Goeker M."/>
        </authorList>
    </citation>
    <scope>NUCLEOTIDE SEQUENCE [LARGE SCALE GENOMIC DNA]</scope>
    <source>
        <strain evidence="3 4">DSM 106739</strain>
    </source>
</reference>
<dbReference type="Proteomes" id="UP000561045">
    <property type="component" value="Unassembled WGS sequence"/>
</dbReference>
<dbReference type="SUPFAM" id="SSF46894">
    <property type="entry name" value="C-terminal effector domain of the bipartite response regulators"/>
    <property type="match status" value="1"/>
</dbReference>
<sequence>MTAPTLVLATHDDHLARRWHALGGRWPIVRANRFDALPAGARLALIDATLPDLPPFEDPRWQQLSHSLRMVFASSQPNDAEGLGAIDAGCTGYCHAFASLEQLTQVLDVVEAGELWVGKSILNRLLKAVGTRAAPTAAPGWAAGLTEREIEVARRAALGEANADIAIALSITERTVKAHLSSIFEKLGVSDRLQLALRVHGIK</sequence>
<accession>A0A840BMY4</accession>
<gene>
    <name evidence="3" type="ORF">GGR36_004239</name>
</gene>
<dbReference type="CDD" id="cd06170">
    <property type="entry name" value="LuxR_C_like"/>
    <property type="match status" value="1"/>
</dbReference>
<keyword evidence="1 3" id="KW-0238">DNA-binding</keyword>
<protein>
    <submittedName>
        <fullName evidence="3">DNA-binding NarL/FixJ family response regulator</fullName>
    </submittedName>
</protein>
<feature type="domain" description="HTH luxR-type" evidence="2">
    <location>
        <begin position="138"/>
        <end position="203"/>
    </location>
</feature>
<dbReference type="InterPro" id="IPR011006">
    <property type="entry name" value="CheY-like_superfamily"/>
</dbReference>
<dbReference type="PROSITE" id="PS50043">
    <property type="entry name" value="HTH_LUXR_2"/>
    <property type="match status" value="1"/>
</dbReference>
<evidence type="ECO:0000256" key="1">
    <source>
        <dbReference type="ARBA" id="ARBA00023125"/>
    </source>
</evidence>
<dbReference type="AlphaFoldDB" id="A0A840BMY4"/>
<dbReference type="Gene3D" id="3.40.50.2300">
    <property type="match status" value="1"/>
</dbReference>